<evidence type="ECO:0000256" key="16">
    <source>
        <dbReference type="ARBA" id="ARBA00047880"/>
    </source>
</evidence>
<accession>A0A2N1PTV8</accession>
<comment type="pathway">
    <text evidence="2">Cofactor biosynthesis; FMN biosynthesis; FMN from riboflavin (ATP route): step 1/1.</text>
</comment>
<dbReference type="UniPathway" id="UPA00276">
    <property type="reaction ID" value="UER00406"/>
</dbReference>
<comment type="similarity">
    <text evidence="3">Belongs to the RibF family.</text>
</comment>
<evidence type="ECO:0000256" key="5">
    <source>
        <dbReference type="ARBA" id="ARBA00012393"/>
    </source>
</evidence>
<dbReference type="SUPFAM" id="SSF82114">
    <property type="entry name" value="Riboflavin kinase-like"/>
    <property type="match status" value="1"/>
</dbReference>
<evidence type="ECO:0000256" key="12">
    <source>
        <dbReference type="ARBA" id="ARBA00022777"/>
    </source>
</evidence>
<evidence type="ECO:0000259" key="18">
    <source>
        <dbReference type="SMART" id="SM00904"/>
    </source>
</evidence>
<dbReference type="Pfam" id="PF01687">
    <property type="entry name" value="Flavokinase"/>
    <property type="match status" value="1"/>
</dbReference>
<evidence type="ECO:0000313" key="20">
    <source>
        <dbReference type="Proteomes" id="UP000233256"/>
    </source>
</evidence>
<comment type="pathway">
    <text evidence="1">Cofactor biosynthesis; FAD biosynthesis; FAD from FMN: step 1/1.</text>
</comment>
<evidence type="ECO:0000256" key="15">
    <source>
        <dbReference type="ARBA" id="ARBA00023268"/>
    </source>
</evidence>
<dbReference type="EC" id="2.7.1.26" evidence="4"/>
<comment type="caution">
    <text evidence="19">The sequence shown here is derived from an EMBL/GenBank/DDBJ whole genome shotgun (WGS) entry which is preliminary data.</text>
</comment>
<evidence type="ECO:0000256" key="6">
    <source>
        <dbReference type="ARBA" id="ARBA00018483"/>
    </source>
</evidence>
<gene>
    <name evidence="19" type="primary">ribF</name>
    <name evidence="19" type="ORF">CVV64_03350</name>
</gene>
<dbReference type="CDD" id="cd02064">
    <property type="entry name" value="FAD_synthetase_N"/>
    <property type="match status" value="1"/>
</dbReference>
<comment type="catalytic activity">
    <reaction evidence="16">
        <text>riboflavin + ATP = FMN + ADP + H(+)</text>
        <dbReference type="Rhea" id="RHEA:14357"/>
        <dbReference type="ChEBI" id="CHEBI:15378"/>
        <dbReference type="ChEBI" id="CHEBI:30616"/>
        <dbReference type="ChEBI" id="CHEBI:57986"/>
        <dbReference type="ChEBI" id="CHEBI:58210"/>
        <dbReference type="ChEBI" id="CHEBI:456216"/>
        <dbReference type="EC" id="2.7.1.26"/>
    </reaction>
</comment>
<dbReference type="EC" id="2.7.7.2" evidence="5"/>
<dbReference type="GO" id="GO:0006747">
    <property type="term" value="P:FAD biosynthetic process"/>
    <property type="evidence" value="ECO:0007669"/>
    <property type="project" value="UniProtKB-UniPathway"/>
</dbReference>
<dbReference type="GO" id="GO:0008531">
    <property type="term" value="F:riboflavin kinase activity"/>
    <property type="evidence" value="ECO:0007669"/>
    <property type="project" value="UniProtKB-EC"/>
</dbReference>
<dbReference type="InterPro" id="IPR023468">
    <property type="entry name" value="Riboflavin_kinase"/>
</dbReference>
<dbReference type="SMART" id="SM00904">
    <property type="entry name" value="Flavokinase"/>
    <property type="match status" value="1"/>
</dbReference>
<dbReference type="Gene3D" id="2.40.30.30">
    <property type="entry name" value="Riboflavin kinase-like"/>
    <property type="match status" value="1"/>
</dbReference>
<keyword evidence="12" id="KW-0418">Kinase</keyword>
<dbReference type="GO" id="GO:0009231">
    <property type="term" value="P:riboflavin biosynthetic process"/>
    <property type="evidence" value="ECO:0007669"/>
    <property type="project" value="InterPro"/>
</dbReference>
<keyword evidence="13" id="KW-0274">FAD</keyword>
<keyword evidence="14" id="KW-0067">ATP-binding</keyword>
<evidence type="ECO:0000256" key="10">
    <source>
        <dbReference type="ARBA" id="ARBA00022695"/>
    </source>
</evidence>
<evidence type="ECO:0000256" key="13">
    <source>
        <dbReference type="ARBA" id="ARBA00022827"/>
    </source>
</evidence>
<evidence type="ECO:0000256" key="8">
    <source>
        <dbReference type="ARBA" id="ARBA00022643"/>
    </source>
</evidence>
<keyword evidence="10" id="KW-0548">Nucleotidyltransferase</keyword>
<name>A0A2N1PTV8_9BACT</name>
<feature type="domain" description="Riboflavin kinase" evidence="18">
    <location>
        <begin position="207"/>
        <end position="335"/>
    </location>
</feature>
<evidence type="ECO:0000256" key="11">
    <source>
        <dbReference type="ARBA" id="ARBA00022741"/>
    </source>
</evidence>
<dbReference type="GO" id="GO:0009398">
    <property type="term" value="P:FMN biosynthetic process"/>
    <property type="evidence" value="ECO:0007669"/>
    <property type="project" value="UniProtKB-UniPathway"/>
</dbReference>
<dbReference type="InterPro" id="IPR015864">
    <property type="entry name" value="FAD_synthase"/>
</dbReference>
<organism evidence="19 20">
    <name type="scientific">Candidatus Wallbacteria bacterium HGW-Wallbacteria-1</name>
    <dbReference type="NCBI Taxonomy" id="2013854"/>
    <lineage>
        <taxon>Bacteria</taxon>
        <taxon>Candidatus Walliibacteriota</taxon>
    </lineage>
</organism>
<keyword evidence="11" id="KW-0547">Nucleotide-binding</keyword>
<keyword evidence="8" id="KW-0288">FMN</keyword>
<dbReference type="UniPathway" id="UPA00277">
    <property type="reaction ID" value="UER00407"/>
</dbReference>
<keyword evidence="15" id="KW-0511">Multifunctional enzyme</keyword>
<evidence type="ECO:0000256" key="1">
    <source>
        <dbReference type="ARBA" id="ARBA00004726"/>
    </source>
</evidence>
<sequence>MNVVVYDSGTGTLSNAGFSWPVDAPPLAEAIPSGQWKPSIGSTVCMGNFDGIHPGHERIIRRAVSIAAEENLEAIALTFPVHPMKTLGIRTVPLLTTLNEKLRVLSDLGIRTTFLLPMEGEAATFSPRRFVEDILIRILKASHCVAGFNFRFGCGRQGDIHTLATLGEEYGMDVHASRPVATDHGIISSTMLRSWVRHGDVNLVREVLGRPYTLDGTVVSGAGRGRRVGFRTANVESLEEDKLFPGPGVYWVRVNLPGCSESFPAAMSIGLNPTFPGDCEDGRFKAEVHVIDMDRNLYGTRIQVAFMQRLRPMCRYDGAADLARQIALDIKSIREGELNMEKGGENRCQVRILQATNFRYESESNPNS</sequence>
<dbReference type="InterPro" id="IPR014729">
    <property type="entry name" value="Rossmann-like_a/b/a_fold"/>
</dbReference>
<comment type="catalytic activity">
    <reaction evidence="17">
        <text>FMN + ATP + H(+) = FAD + diphosphate</text>
        <dbReference type="Rhea" id="RHEA:17237"/>
        <dbReference type="ChEBI" id="CHEBI:15378"/>
        <dbReference type="ChEBI" id="CHEBI:30616"/>
        <dbReference type="ChEBI" id="CHEBI:33019"/>
        <dbReference type="ChEBI" id="CHEBI:57692"/>
        <dbReference type="ChEBI" id="CHEBI:58210"/>
        <dbReference type="EC" id="2.7.7.2"/>
    </reaction>
</comment>
<dbReference type="PANTHER" id="PTHR22749">
    <property type="entry name" value="RIBOFLAVIN KINASE/FMN ADENYLYLTRANSFERASE"/>
    <property type="match status" value="1"/>
</dbReference>
<keyword evidence="9" id="KW-0808">Transferase</keyword>
<evidence type="ECO:0000256" key="9">
    <source>
        <dbReference type="ARBA" id="ARBA00022679"/>
    </source>
</evidence>
<dbReference type="PANTHER" id="PTHR22749:SF6">
    <property type="entry name" value="RIBOFLAVIN KINASE"/>
    <property type="match status" value="1"/>
</dbReference>
<reference evidence="19 20" key="1">
    <citation type="journal article" date="2017" name="ISME J.">
        <title>Potential for microbial H2 and metal transformations associated with novel bacteria and archaea in deep terrestrial subsurface sediments.</title>
        <authorList>
            <person name="Hernsdorf A.W."/>
            <person name="Amano Y."/>
            <person name="Miyakawa K."/>
            <person name="Ise K."/>
            <person name="Suzuki Y."/>
            <person name="Anantharaman K."/>
            <person name="Probst A."/>
            <person name="Burstein D."/>
            <person name="Thomas B.C."/>
            <person name="Banfield J.F."/>
        </authorList>
    </citation>
    <scope>NUCLEOTIDE SEQUENCE [LARGE SCALE GENOMIC DNA]</scope>
    <source>
        <strain evidence="19">HGW-Wallbacteria-1</strain>
    </source>
</reference>
<keyword evidence="7" id="KW-0285">Flavoprotein</keyword>
<evidence type="ECO:0000256" key="3">
    <source>
        <dbReference type="ARBA" id="ARBA00010214"/>
    </source>
</evidence>
<dbReference type="InterPro" id="IPR023465">
    <property type="entry name" value="Riboflavin_kinase_dom_sf"/>
</dbReference>
<dbReference type="InterPro" id="IPR015865">
    <property type="entry name" value="Riboflavin_kinase_bac/euk"/>
</dbReference>
<dbReference type="Proteomes" id="UP000233256">
    <property type="component" value="Unassembled WGS sequence"/>
</dbReference>
<dbReference type="NCBIfam" id="TIGR00083">
    <property type="entry name" value="ribF"/>
    <property type="match status" value="1"/>
</dbReference>
<dbReference type="SUPFAM" id="SSF52374">
    <property type="entry name" value="Nucleotidylyl transferase"/>
    <property type="match status" value="1"/>
</dbReference>
<dbReference type="Gene3D" id="3.40.50.620">
    <property type="entry name" value="HUPs"/>
    <property type="match status" value="1"/>
</dbReference>
<dbReference type="Pfam" id="PF06574">
    <property type="entry name" value="FAD_syn"/>
    <property type="match status" value="1"/>
</dbReference>
<evidence type="ECO:0000256" key="2">
    <source>
        <dbReference type="ARBA" id="ARBA00005201"/>
    </source>
</evidence>
<evidence type="ECO:0000256" key="4">
    <source>
        <dbReference type="ARBA" id="ARBA00012105"/>
    </source>
</evidence>
<dbReference type="GO" id="GO:0003919">
    <property type="term" value="F:FMN adenylyltransferase activity"/>
    <property type="evidence" value="ECO:0007669"/>
    <property type="project" value="UniProtKB-EC"/>
</dbReference>
<dbReference type="GO" id="GO:0005524">
    <property type="term" value="F:ATP binding"/>
    <property type="evidence" value="ECO:0007669"/>
    <property type="project" value="UniProtKB-KW"/>
</dbReference>
<dbReference type="AlphaFoldDB" id="A0A2N1PTV8"/>
<evidence type="ECO:0000256" key="7">
    <source>
        <dbReference type="ARBA" id="ARBA00022630"/>
    </source>
</evidence>
<proteinExistence type="inferred from homology"/>
<evidence type="ECO:0000256" key="17">
    <source>
        <dbReference type="ARBA" id="ARBA00049494"/>
    </source>
</evidence>
<evidence type="ECO:0000313" key="19">
    <source>
        <dbReference type="EMBL" id="PKK91712.1"/>
    </source>
</evidence>
<dbReference type="InterPro" id="IPR002606">
    <property type="entry name" value="Riboflavin_kinase_bac"/>
</dbReference>
<protein>
    <recommendedName>
        <fullName evidence="6">Bifunctional riboflavin kinase/FMN adenylyltransferase</fullName>
        <ecNumber evidence="4">2.7.1.26</ecNumber>
        <ecNumber evidence="5">2.7.7.2</ecNumber>
    </recommendedName>
</protein>
<dbReference type="EMBL" id="PGXC01000002">
    <property type="protein sequence ID" value="PKK91712.1"/>
    <property type="molecule type" value="Genomic_DNA"/>
</dbReference>
<evidence type="ECO:0000256" key="14">
    <source>
        <dbReference type="ARBA" id="ARBA00022840"/>
    </source>
</evidence>